<dbReference type="OrthoDB" id="5148094at2759"/>
<dbReference type="AlphaFoldDB" id="A0A6P4F340"/>
<gene>
    <name evidence="1" type="primary">LOC108045087</name>
</gene>
<reference evidence="1" key="1">
    <citation type="submission" date="2025-08" db="UniProtKB">
        <authorList>
            <consortium name="RefSeq"/>
        </authorList>
    </citation>
    <scope>IDENTIFICATION</scope>
</reference>
<proteinExistence type="predicted"/>
<organism evidence="1">
    <name type="scientific">Drosophila rhopaloa</name>
    <name type="common">Fruit fly</name>
    <dbReference type="NCBI Taxonomy" id="1041015"/>
    <lineage>
        <taxon>Eukaryota</taxon>
        <taxon>Metazoa</taxon>
        <taxon>Ecdysozoa</taxon>
        <taxon>Arthropoda</taxon>
        <taxon>Hexapoda</taxon>
        <taxon>Insecta</taxon>
        <taxon>Pterygota</taxon>
        <taxon>Neoptera</taxon>
        <taxon>Endopterygota</taxon>
        <taxon>Diptera</taxon>
        <taxon>Brachycera</taxon>
        <taxon>Muscomorpha</taxon>
        <taxon>Ephydroidea</taxon>
        <taxon>Drosophilidae</taxon>
        <taxon>Drosophila</taxon>
        <taxon>Sophophora</taxon>
    </lineage>
</organism>
<evidence type="ECO:0000313" key="1">
    <source>
        <dbReference type="RefSeq" id="XP_016979766.1"/>
    </source>
</evidence>
<accession>A0A6P4F340</accession>
<protein>
    <submittedName>
        <fullName evidence="1">Uncharacterized protein LOC108045087</fullName>
    </submittedName>
</protein>
<sequence length="66" mass="7656">MVDEQLSGALRDLPGRVLNVSVEERQLIFRNVSAVLRNPGKQSRTNLCFIEKYKSNSLHFYFQTKL</sequence>
<dbReference type="RefSeq" id="XP_016979766.1">
    <property type="nucleotide sequence ID" value="XM_017124277.1"/>
</dbReference>
<name>A0A6P4F340_DRORH</name>